<proteinExistence type="inferred from homology"/>
<comment type="similarity">
    <text evidence="1">Belongs to the ATP-dependent AMP-binding enzyme family.</text>
</comment>
<name>A0A8J7TK36_9BACT</name>
<reference evidence="10" key="1">
    <citation type="submission" date="2021-02" db="EMBL/GenBank/DDBJ databases">
        <title>Genome-Resolved Metagenomics of a Microbial Community Performing Photosynthetic Biological Nutrient Removal.</title>
        <authorList>
            <person name="Mcdaniel E.A."/>
        </authorList>
    </citation>
    <scope>NUCLEOTIDE SEQUENCE</scope>
    <source>
        <strain evidence="10">UWPOB_OBS1</strain>
    </source>
</reference>
<dbReference type="EC" id="6.2.1.1" evidence="2"/>
<dbReference type="Proteomes" id="UP000664277">
    <property type="component" value="Unassembled WGS sequence"/>
</dbReference>
<dbReference type="PROSITE" id="PS00455">
    <property type="entry name" value="AMP_BINDING"/>
    <property type="match status" value="1"/>
</dbReference>
<protein>
    <recommendedName>
        <fullName evidence="2">acetate--CoA ligase</fullName>
        <ecNumber evidence="2">6.2.1.1</ecNumber>
    </recommendedName>
</protein>
<dbReference type="GO" id="GO:0006085">
    <property type="term" value="P:acetyl-CoA biosynthetic process"/>
    <property type="evidence" value="ECO:0007669"/>
    <property type="project" value="TreeGrafter"/>
</dbReference>
<evidence type="ECO:0000256" key="4">
    <source>
        <dbReference type="ARBA" id="ARBA00022741"/>
    </source>
</evidence>
<keyword evidence="6" id="KW-0007">Acetylation</keyword>
<feature type="compositionally biased region" description="Low complexity" evidence="7">
    <location>
        <begin position="1"/>
        <end position="11"/>
    </location>
</feature>
<evidence type="ECO:0000259" key="8">
    <source>
        <dbReference type="Pfam" id="PF00501"/>
    </source>
</evidence>
<dbReference type="FunFam" id="3.30.300.30:FF:000005">
    <property type="entry name" value="Acyl-coenzyme A synthetase ACSM5, mitochondrial"/>
    <property type="match status" value="1"/>
</dbReference>
<evidence type="ECO:0000256" key="5">
    <source>
        <dbReference type="ARBA" id="ARBA00022840"/>
    </source>
</evidence>
<dbReference type="Pfam" id="PF13193">
    <property type="entry name" value="AMP-binding_C"/>
    <property type="match status" value="1"/>
</dbReference>
<dbReference type="InterPro" id="IPR000873">
    <property type="entry name" value="AMP-dep_synth/lig_dom"/>
</dbReference>
<dbReference type="GO" id="GO:0005524">
    <property type="term" value="F:ATP binding"/>
    <property type="evidence" value="ECO:0007669"/>
    <property type="project" value="UniProtKB-KW"/>
</dbReference>
<evidence type="ECO:0000256" key="3">
    <source>
        <dbReference type="ARBA" id="ARBA00022598"/>
    </source>
</evidence>
<evidence type="ECO:0000256" key="6">
    <source>
        <dbReference type="ARBA" id="ARBA00022990"/>
    </source>
</evidence>
<organism evidence="10 11">
    <name type="scientific">Candidatus Obscuribacter phosphatis</name>
    <dbReference type="NCBI Taxonomy" id="1906157"/>
    <lineage>
        <taxon>Bacteria</taxon>
        <taxon>Bacillati</taxon>
        <taxon>Candidatus Melainabacteria</taxon>
        <taxon>Candidatus Obscuribacterales</taxon>
        <taxon>Candidatus Obscuribacteraceae</taxon>
        <taxon>Candidatus Obscuribacter</taxon>
    </lineage>
</organism>
<dbReference type="Gene3D" id="3.40.50.12780">
    <property type="entry name" value="N-terminal domain of ligase-like"/>
    <property type="match status" value="1"/>
</dbReference>
<dbReference type="AlphaFoldDB" id="A0A8J7TK36"/>
<evidence type="ECO:0000259" key="9">
    <source>
        <dbReference type="Pfam" id="PF13193"/>
    </source>
</evidence>
<feature type="domain" description="AMP-dependent synthetase/ligase" evidence="8">
    <location>
        <begin position="79"/>
        <end position="435"/>
    </location>
</feature>
<evidence type="ECO:0000313" key="11">
    <source>
        <dbReference type="Proteomes" id="UP000664277"/>
    </source>
</evidence>
<dbReference type="InterPro" id="IPR042099">
    <property type="entry name" value="ANL_N_sf"/>
</dbReference>
<keyword evidence="3 10" id="KW-0436">Ligase</keyword>
<evidence type="ECO:0000256" key="2">
    <source>
        <dbReference type="ARBA" id="ARBA00013275"/>
    </source>
</evidence>
<feature type="compositionally biased region" description="Basic and acidic residues" evidence="7">
    <location>
        <begin position="12"/>
        <end position="24"/>
    </location>
</feature>
<comment type="caution">
    <text evidence="10">The sequence shown here is derived from an EMBL/GenBank/DDBJ whole genome shotgun (WGS) entry which is preliminary data.</text>
</comment>
<dbReference type="EMBL" id="JAFLCK010000003">
    <property type="protein sequence ID" value="MBN8659440.1"/>
    <property type="molecule type" value="Genomic_DNA"/>
</dbReference>
<keyword evidence="4" id="KW-0547">Nucleotide-binding</keyword>
<dbReference type="NCBIfam" id="NF003313">
    <property type="entry name" value="PRK04319.1"/>
    <property type="match status" value="1"/>
</dbReference>
<feature type="domain" description="AMP-binding enzyme C-terminal" evidence="9">
    <location>
        <begin position="497"/>
        <end position="575"/>
    </location>
</feature>
<dbReference type="SUPFAM" id="SSF56801">
    <property type="entry name" value="Acetyl-CoA synthetase-like"/>
    <property type="match status" value="1"/>
</dbReference>
<dbReference type="Pfam" id="PF00501">
    <property type="entry name" value="AMP-binding"/>
    <property type="match status" value="1"/>
</dbReference>
<evidence type="ECO:0000256" key="7">
    <source>
        <dbReference type="SAM" id="MobiDB-lite"/>
    </source>
</evidence>
<evidence type="ECO:0000256" key="1">
    <source>
        <dbReference type="ARBA" id="ARBA00006432"/>
    </source>
</evidence>
<dbReference type="InterPro" id="IPR025110">
    <property type="entry name" value="AMP-bd_C"/>
</dbReference>
<dbReference type="InterPro" id="IPR045851">
    <property type="entry name" value="AMP-bd_C_sf"/>
</dbReference>
<dbReference type="GO" id="GO:0003987">
    <property type="term" value="F:acetate-CoA ligase activity"/>
    <property type="evidence" value="ECO:0007669"/>
    <property type="project" value="UniProtKB-EC"/>
</dbReference>
<dbReference type="PANTHER" id="PTHR24095:SF14">
    <property type="entry name" value="ACETYL-COENZYME A SYNTHETASE 1"/>
    <property type="match status" value="1"/>
</dbReference>
<dbReference type="Gene3D" id="3.30.300.30">
    <property type="match status" value="1"/>
</dbReference>
<sequence>MKLAQETPSKNTTEEKTPEKKKTGRKELIKKFPVKCNLEEYATTYDTFTWEDARSEISYFQDGKVNAAYNAVDRHLTDGRKNKVALYSVDAAGQVQKFTFQEIHDAANKMGNALKALGIKKGDRVFVFLPRVPELYIATIAIAKIGAIAGPLFSAFGPDALKDRLQDSEAKIVITNPALKDKLDAIKKDLPDLEHVVIVGADKKKLGKGELSYEDLVAGQSSELTCEKTDPEDPLYLLYTSGTTGKPKGVVHVHADIIGHHMTTKWVLDLRDDDIYWCTADPGWVTGTVYGIFGPWSNGASVVSYEGRFDAASWYKVIDELKVTVWYTAPTALRMLMKAGDDVVYEHSLDSLRHILSVGEPLNPEVVRWGMKVYGLPIHDNWWQTETGMQLIANLPCNPIRPGSMGKPLPGVYAAVVNENGEEVAAGELGKLVVKPGWPSMLRTIWRNEAKYQEYFKIPGWYFSGDNAWKDEDGYFWFVGRADDVINTSGHRVGPFEVESALVEHKAVAEAGVIGKPDKERGEIIKAFVVLANGYTASDELLDDIKEFTKKQLAAHAYPREIEVKASLPKTRSGKIMRRLLKAWELGLPTGDTSSLEDD</sequence>
<dbReference type="InterPro" id="IPR020845">
    <property type="entry name" value="AMP-binding_CS"/>
</dbReference>
<accession>A0A8J7TK36</accession>
<dbReference type="GO" id="GO:0005829">
    <property type="term" value="C:cytosol"/>
    <property type="evidence" value="ECO:0007669"/>
    <property type="project" value="TreeGrafter"/>
</dbReference>
<dbReference type="PANTHER" id="PTHR24095">
    <property type="entry name" value="ACETYL-COENZYME A SYNTHETASE"/>
    <property type="match status" value="1"/>
</dbReference>
<keyword evidence="5" id="KW-0067">ATP-binding</keyword>
<evidence type="ECO:0000313" key="10">
    <source>
        <dbReference type="EMBL" id="MBN8659440.1"/>
    </source>
</evidence>
<feature type="region of interest" description="Disordered" evidence="7">
    <location>
        <begin position="1"/>
        <end position="24"/>
    </location>
</feature>
<gene>
    <name evidence="10" type="primary">acsA</name>
    <name evidence="10" type="ORF">J0M35_03685</name>
</gene>